<evidence type="ECO:0000256" key="8">
    <source>
        <dbReference type="SAM" id="Phobius"/>
    </source>
</evidence>
<sequence length="180" mass="19453">MNDKNSEPADDDLSFVWGVHSYLNEYIRFADAKAVVLAGWCVGILSYLHDDVGLASVMSGRANLAWFGWFSLGSVAVAVVGCACAVCPRLRSLPASVRDWWKGEKPQAGLIFWRDVLRHGSPAAYRAALVKASGADQVSALANHVYVLSEIADGKYRPLHWALLAAAASTITSTIFILSN</sequence>
<dbReference type="RefSeq" id="WP_171183147.1">
    <property type="nucleotide sequence ID" value="NZ_WTPX01000006.1"/>
</dbReference>
<keyword evidence="2" id="KW-1003">Cell membrane</keyword>
<evidence type="ECO:0000313" key="11">
    <source>
        <dbReference type="Proteomes" id="UP000609651"/>
    </source>
</evidence>
<reference evidence="10 11" key="1">
    <citation type="journal article" date="2020" name="Syst. Appl. Microbiol.">
        <title>Alienimonas chondri sp. nov., a novel planctomycete isolated from the biofilm of the red alga Chondrus crispus.</title>
        <authorList>
            <person name="Vitorino I."/>
            <person name="Albuquerque L."/>
            <person name="Wiegand S."/>
            <person name="Kallscheuer N."/>
            <person name="da Costa M.S."/>
            <person name="Lobo-da-Cunha A."/>
            <person name="Jogler C."/>
            <person name="Lage O.M."/>
        </authorList>
    </citation>
    <scope>NUCLEOTIDE SEQUENCE [LARGE SCALE GENOMIC DNA]</scope>
    <source>
        <strain evidence="10 11">LzC2</strain>
    </source>
</reference>
<organism evidence="10 11">
    <name type="scientific">Alienimonas chondri</name>
    <dbReference type="NCBI Taxonomy" id="2681879"/>
    <lineage>
        <taxon>Bacteria</taxon>
        <taxon>Pseudomonadati</taxon>
        <taxon>Planctomycetota</taxon>
        <taxon>Planctomycetia</taxon>
        <taxon>Planctomycetales</taxon>
        <taxon>Planctomycetaceae</taxon>
        <taxon>Alienimonas</taxon>
    </lineage>
</organism>
<evidence type="ECO:0000256" key="3">
    <source>
        <dbReference type="ARBA" id="ARBA00022692"/>
    </source>
</evidence>
<accession>A0ABX1V830</accession>
<evidence type="ECO:0000256" key="6">
    <source>
        <dbReference type="ARBA" id="ARBA00023118"/>
    </source>
</evidence>
<keyword evidence="11" id="KW-1185">Reference proteome</keyword>
<feature type="domain" description="Pycsar effector protein" evidence="9">
    <location>
        <begin position="16"/>
        <end position="177"/>
    </location>
</feature>
<evidence type="ECO:0000259" key="9">
    <source>
        <dbReference type="Pfam" id="PF18967"/>
    </source>
</evidence>
<evidence type="ECO:0000256" key="5">
    <source>
        <dbReference type="ARBA" id="ARBA00022989"/>
    </source>
</evidence>
<feature type="transmembrane region" description="Helical" evidence="8">
    <location>
        <begin position="159"/>
        <end position="178"/>
    </location>
</feature>
<name>A0ABX1V830_9PLAN</name>
<keyword evidence="6" id="KW-0051">Antiviral defense</keyword>
<keyword evidence="4" id="KW-0547">Nucleotide-binding</keyword>
<dbReference type="Pfam" id="PF18967">
    <property type="entry name" value="PycTM"/>
    <property type="match status" value="1"/>
</dbReference>
<comment type="subcellular location">
    <subcellularLocation>
        <location evidence="1">Cell membrane</location>
    </subcellularLocation>
</comment>
<evidence type="ECO:0000256" key="4">
    <source>
        <dbReference type="ARBA" id="ARBA00022741"/>
    </source>
</evidence>
<keyword evidence="3 8" id="KW-0812">Transmembrane</keyword>
<keyword evidence="5 8" id="KW-1133">Transmembrane helix</keyword>
<dbReference type="EMBL" id="WTPX01000006">
    <property type="protein sequence ID" value="NNJ24325.1"/>
    <property type="molecule type" value="Genomic_DNA"/>
</dbReference>
<proteinExistence type="predicted"/>
<protein>
    <recommendedName>
        <fullName evidence="9">Pycsar effector protein domain-containing protein</fullName>
    </recommendedName>
</protein>
<evidence type="ECO:0000313" key="10">
    <source>
        <dbReference type="EMBL" id="NNJ24325.1"/>
    </source>
</evidence>
<evidence type="ECO:0000256" key="7">
    <source>
        <dbReference type="ARBA" id="ARBA00023136"/>
    </source>
</evidence>
<keyword evidence="7 8" id="KW-0472">Membrane</keyword>
<feature type="transmembrane region" description="Helical" evidence="8">
    <location>
        <begin position="66"/>
        <end position="88"/>
    </location>
</feature>
<evidence type="ECO:0000256" key="2">
    <source>
        <dbReference type="ARBA" id="ARBA00022475"/>
    </source>
</evidence>
<dbReference type="InterPro" id="IPR043760">
    <property type="entry name" value="PycTM_dom"/>
</dbReference>
<comment type="caution">
    <text evidence="10">The sequence shown here is derived from an EMBL/GenBank/DDBJ whole genome shotgun (WGS) entry which is preliminary data.</text>
</comment>
<dbReference type="Proteomes" id="UP000609651">
    <property type="component" value="Unassembled WGS sequence"/>
</dbReference>
<gene>
    <name evidence="10" type="ORF">LzC2_03810</name>
</gene>
<evidence type="ECO:0000256" key="1">
    <source>
        <dbReference type="ARBA" id="ARBA00004236"/>
    </source>
</evidence>